<name>K1KLI7_9BACL</name>
<dbReference type="Proteomes" id="UP000004738">
    <property type="component" value="Unassembled WGS sequence"/>
</dbReference>
<evidence type="ECO:0000313" key="2">
    <source>
        <dbReference type="Proteomes" id="UP000004738"/>
    </source>
</evidence>
<comment type="caution">
    <text evidence="1">The sequence shown here is derived from an EMBL/GenBank/DDBJ whole genome shotgun (WGS) entry which is preliminary data.</text>
</comment>
<dbReference type="AlphaFoldDB" id="K1KLI7"/>
<keyword evidence="2" id="KW-1185">Reference proteome</keyword>
<gene>
    <name evidence="1" type="ORF">B857_03955</name>
</gene>
<sequence length="138" mass="16202">MRLLRYIYKPLKTIYGIVVPSPETKRSAFICQVLDSVCKYIGNQIHNEYKLIDFKPFDSGSLNQIAPPTIFGKFHIPHWNSRVLDETPSRLWETHHYQAHLTMIRCWLATIMMREYAYSFATNASTHLIWPLENVTSQ</sequence>
<protein>
    <submittedName>
        <fullName evidence="1">Uncharacterized protein</fullName>
    </submittedName>
</protein>
<dbReference type="EMBL" id="AMCK01000094">
    <property type="protein sequence ID" value="EKB43286.1"/>
    <property type="molecule type" value="Genomic_DNA"/>
</dbReference>
<accession>K1KLI7</accession>
<proteinExistence type="predicted"/>
<evidence type="ECO:0000313" key="1">
    <source>
        <dbReference type="EMBL" id="EKB43286.1"/>
    </source>
</evidence>
<organism evidence="1 2">
    <name type="scientific">Solibacillus isronensis B3W22</name>
    <dbReference type="NCBI Taxonomy" id="1224748"/>
    <lineage>
        <taxon>Bacteria</taxon>
        <taxon>Bacillati</taxon>
        <taxon>Bacillota</taxon>
        <taxon>Bacilli</taxon>
        <taxon>Bacillales</taxon>
        <taxon>Caryophanaceae</taxon>
        <taxon>Solibacillus</taxon>
    </lineage>
</organism>
<reference evidence="1 2" key="1">
    <citation type="journal article" date="2012" name="J. Bacteriol.">
        <title>Draft Genome Sequence of Bacillus isronensis Strain B3W22, Isolated from the Upper Atmosphere.</title>
        <authorList>
            <person name="Shivaji S."/>
            <person name="Ara S."/>
            <person name="Singh S.K."/>
            <person name="Bandi S."/>
            <person name="Singh A."/>
            <person name="Pinnaka A.K."/>
        </authorList>
    </citation>
    <scope>NUCLEOTIDE SEQUENCE [LARGE SCALE GENOMIC DNA]</scope>
    <source>
        <strain evidence="1 2">B3W22</strain>
    </source>
</reference>